<evidence type="ECO:0000256" key="1">
    <source>
        <dbReference type="ARBA" id="ARBA00010062"/>
    </source>
</evidence>
<dbReference type="Gene3D" id="3.40.50.2300">
    <property type="match status" value="2"/>
</dbReference>
<dbReference type="CDD" id="cd06343">
    <property type="entry name" value="PBP1_ABC_ligand_binding-like"/>
    <property type="match status" value="1"/>
</dbReference>
<evidence type="ECO:0000256" key="2">
    <source>
        <dbReference type="ARBA" id="ARBA00022729"/>
    </source>
</evidence>
<evidence type="ECO:0000313" key="6">
    <source>
        <dbReference type="Proteomes" id="UP000063308"/>
    </source>
</evidence>
<evidence type="ECO:0000259" key="4">
    <source>
        <dbReference type="Pfam" id="PF13458"/>
    </source>
</evidence>
<dbReference type="Proteomes" id="UP000063308">
    <property type="component" value="Chromosome"/>
</dbReference>
<evidence type="ECO:0000256" key="3">
    <source>
        <dbReference type="SAM" id="SignalP"/>
    </source>
</evidence>
<evidence type="ECO:0000313" key="5">
    <source>
        <dbReference type="EMBL" id="BAR55218.1"/>
    </source>
</evidence>
<dbReference type="AlphaFoldDB" id="A0A0E4FS98"/>
<name>A0A0E4FS98_9BRAD</name>
<accession>A0A0E4FS98</accession>
<keyword evidence="2 3" id="KW-0732">Signal</keyword>
<dbReference type="RefSeq" id="WP_060908879.1">
    <property type="nucleotide sequence ID" value="NZ_JAFCKD010000087.1"/>
</dbReference>
<reference evidence="5 6" key="1">
    <citation type="submission" date="2014-11" db="EMBL/GenBank/DDBJ databases">
        <title>Symbiosis island explosion on the genome of extra-slow-growing strains of soybean bradyrhizobia with massive insertion sequences.</title>
        <authorList>
            <person name="Iida T."/>
            <person name="Minamisawa K."/>
        </authorList>
    </citation>
    <scope>NUCLEOTIDE SEQUENCE [LARGE SCALE GENOMIC DNA]</scope>
    <source>
        <strain evidence="5 6">NK6</strain>
    </source>
</reference>
<comment type="similarity">
    <text evidence="1">Belongs to the leucine-binding protein family.</text>
</comment>
<feature type="chain" id="PRO_5002420331" description="Leucine-binding protein domain-containing protein" evidence="3">
    <location>
        <begin position="28"/>
        <end position="408"/>
    </location>
</feature>
<dbReference type="EMBL" id="AP014685">
    <property type="protein sequence ID" value="BAR55218.1"/>
    <property type="molecule type" value="Genomic_DNA"/>
</dbReference>
<dbReference type="SUPFAM" id="SSF53822">
    <property type="entry name" value="Periplasmic binding protein-like I"/>
    <property type="match status" value="1"/>
</dbReference>
<dbReference type="PANTHER" id="PTHR47235">
    <property type="entry name" value="BLR6548 PROTEIN"/>
    <property type="match status" value="1"/>
</dbReference>
<dbReference type="InterPro" id="IPR028081">
    <property type="entry name" value="Leu-bd"/>
</dbReference>
<feature type="domain" description="Leucine-binding protein" evidence="4">
    <location>
        <begin position="39"/>
        <end position="392"/>
    </location>
</feature>
<protein>
    <recommendedName>
        <fullName evidence="4">Leucine-binding protein domain-containing protein</fullName>
    </recommendedName>
</protein>
<sequence length="408" mass="44340">MTAVRFQVAALAAALALCTAMTGPVLAQKKYDSGASDTEIKIGNIMPYSGPASAYAVIGKTEEAYFNKINAEGGINGRKIKFISYDDGYSPPKTVEQARKLVESDGVLLIFGSLGTSTNGAIRKYMNEKKVPQLFVASGASKWNDPRQYPWTMGWQPSYASEARIYAKYVMKEKPDAKIAVLYQNDDFGKDYLKGLKGGLGAKASMIVLEEAYDTSEPAVDEHVVKLKSSGADVFISITTPAFAAQAIKKAAEINWHPMQIISNVSASVGGVLEPAGIEISQGILSASYTKDGSDPQWNADEGMKKFYNFLAQFDPKANKLDAGVVFGYAAAQTMVKVLHMCGDDLTRENVMKQAASLKDFEPDTLLPGIRINTAPDNFAPIEQLQMMRFKGKKWELFGDIISSDTGH</sequence>
<dbReference type="InterPro" id="IPR028082">
    <property type="entry name" value="Peripla_BP_I"/>
</dbReference>
<dbReference type="Pfam" id="PF13458">
    <property type="entry name" value="Peripla_BP_6"/>
    <property type="match status" value="1"/>
</dbReference>
<feature type="signal peptide" evidence="3">
    <location>
        <begin position="1"/>
        <end position="27"/>
    </location>
</feature>
<gene>
    <name evidence="5" type="ORF">NK6_2036</name>
</gene>
<proteinExistence type="inferred from homology"/>
<dbReference type="PANTHER" id="PTHR47235:SF1">
    <property type="entry name" value="BLR6548 PROTEIN"/>
    <property type="match status" value="1"/>
</dbReference>
<organism evidence="5 6">
    <name type="scientific">Bradyrhizobium diazoefficiens</name>
    <dbReference type="NCBI Taxonomy" id="1355477"/>
    <lineage>
        <taxon>Bacteria</taxon>
        <taxon>Pseudomonadati</taxon>
        <taxon>Pseudomonadota</taxon>
        <taxon>Alphaproteobacteria</taxon>
        <taxon>Hyphomicrobiales</taxon>
        <taxon>Nitrobacteraceae</taxon>
        <taxon>Bradyrhizobium</taxon>
    </lineage>
</organism>